<dbReference type="RefSeq" id="WP_343855739.1">
    <property type="nucleotide sequence ID" value="NZ_BAAACX010000002.1"/>
</dbReference>
<reference evidence="3 4" key="1">
    <citation type="journal article" date="2019" name="Int. J. Syst. Evol. Microbiol.">
        <title>The Global Catalogue of Microorganisms (GCM) 10K type strain sequencing project: providing services to taxonomists for standard genome sequencing and annotation.</title>
        <authorList>
            <consortium name="The Broad Institute Genomics Platform"/>
            <consortium name="The Broad Institute Genome Sequencing Center for Infectious Disease"/>
            <person name="Wu L."/>
            <person name="Ma J."/>
        </authorList>
    </citation>
    <scope>NUCLEOTIDE SEQUENCE [LARGE SCALE GENOMIC DNA]</scope>
    <source>
        <strain evidence="3 4">JCM 12774</strain>
    </source>
</reference>
<evidence type="ECO:0000259" key="2">
    <source>
        <dbReference type="SMART" id="SM00460"/>
    </source>
</evidence>
<dbReference type="EMBL" id="BAAACX010000002">
    <property type="protein sequence ID" value="GAA0373176.1"/>
    <property type="molecule type" value="Genomic_DNA"/>
</dbReference>
<feature type="transmembrane region" description="Helical" evidence="1">
    <location>
        <begin position="34"/>
        <end position="54"/>
    </location>
</feature>
<gene>
    <name evidence="3" type="ORF">GCM10008933_00160</name>
</gene>
<dbReference type="Pfam" id="PF01841">
    <property type="entry name" value="Transglut_core"/>
    <property type="match status" value="1"/>
</dbReference>
<dbReference type="InterPro" id="IPR052901">
    <property type="entry name" value="Bact_TGase-like"/>
</dbReference>
<dbReference type="InterPro" id="IPR002931">
    <property type="entry name" value="Transglutaminase-like"/>
</dbReference>
<accession>A0ABN0XUV9</accession>
<feature type="transmembrane region" description="Helical" evidence="1">
    <location>
        <begin position="66"/>
        <end position="86"/>
    </location>
</feature>
<dbReference type="SUPFAM" id="SSF54001">
    <property type="entry name" value="Cysteine proteinases"/>
    <property type="match status" value="1"/>
</dbReference>
<dbReference type="PANTHER" id="PTHR42736">
    <property type="entry name" value="PROTEIN-GLUTAMINE GAMMA-GLUTAMYLTRANSFERASE"/>
    <property type="match status" value="1"/>
</dbReference>
<dbReference type="PANTHER" id="PTHR42736:SF1">
    <property type="entry name" value="PROTEIN-GLUTAMINE GAMMA-GLUTAMYLTRANSFERASE"/>
    <property type="match status" value="1"/>
</dbReference>
<evidence type="ECO:0000256" key="1">
    <source>
        <dbReference type="SAM" id="Phobius"/>
    </source>
</evidence>
<sequence length="815" mass="92177">MSAPNLEGRVRGDNLTTFAAPLQERAPASFHQIVVNRSMVSLLLFALFSEWLYPLQKLIGDDHYRVITLFMVLTGALLFIGCLGLPKGLLLGLYPLLVSGALYFLYGVGSGGRWFSSYVQLLGNDITDIVQSGRLYGVSIETRALLLLIGWTLLVSSVQILAFGRQSTMLFFIASIIYLLALEIAGEQNIYAGLVRTLCWGLLLQLVLFRRRLQILTGDLQFQETKSLQQSSRMAKQKLGVDERQNPVGQSHTRGMERIWFGVSVVILLAGLFGTAFLTIRIPVKPAKEIAWNDVIRAWENWSGERLGERQTQAYKMSGYGQDDSKLGSALSLRHERYFTAFSPYRTYWRGESKNVYTGQGWTESGTDRISLDNMRDILAIPASSGSLAGETSGAGAIFEQTVIFSKPESRNIPLFTGGLPAGIGRLYVDENLEEKASGGILYDASSNAAFSNLERNEKLYGYKVRVQPQQYTLDQLKQATGIDPEEVTMQQSLQLPQQLPSRVRSLGTELVGQGLNRYESVTAVMTYLQSNYTYNLNTSLPQSGRDFVDDFLFESKSGYCDHFSTAMTVLLRSGGVPARWVKGFAPGELIAANSNQYDVSYSDAHSWVEVYFPGLGWVPFDPTPGFESLSVFGQENITETSSRFDMGMLMEQVGRIAKQMKQGLFMAANMLWTRIEPDLLKWTIVVCSIPAVIWLLWRYRRELFCRNALLLSLHLLRPRRQFPDSDELLSASDIVWRQLYQCFGLKPQAMTAREYMISIQSGSRENYNELDDFIVNWENLYYGRVRLGRQESMHFLRRCRDLAYRYRYLPHDLP</sequence>
<feature type="transmembrane region" description="Helical" evidence="1">
    <location>
        <begin position="167"/>
        <end position="184"/>
    </location>
</feature>
<dbReference type="InterPro" id="IPR038765">
    <property type="entry name" value="Papain-like_cys_pep_sf"/>
</dbReference>
<keyword evidence="1" id="KW-0472">Membrane</keyword>
<comment type="caution">
    <text evidence="3">The sequence shown here is derived from an EMBL/GenBank/DDBJ whole genome shotgun (WGS) entry which is preliminary data.</text>
</comment>
<dbReference type="Gene3D" id="3.10.620.30">
    <property type="match status" value="1"/>
</dbReference>
<keyword evidence="1" id="KW-1133">Transmembrane helix</keyword>
<feature type="domain" description="Transglutaminase-like" evidence="2">
    <location>
        <begin position="553"/>
        <end position="625"/>
    </location>
</feature>
<feature type="transmembrane region" description="Helical" evidence="1">
    <location>
        <begin position="93"/>
        <end position="115"/>
    </location>
</feature>
<name>A0ABN0XUV9_9BACL</name>
<dbReference type="SMART" id="SM00460">
    <property type="entry name" value="TGc"/>
    <property type="match status" value="1"/>
</dbReference>
<organism evidence="3 4">
    <name type="scientific">Paenibacillus motobuensis</name>
    <dbReference type="NCBI Taxonomy" id="295324"/>
    <lineage>
        <taxon>Bacteria</taxon>
        <taxon>Bacillati</taxon>
        <taxon>Bacillota</taxon>
        <taxon>Bacilli</taxon>
        <taxon>Bacillales</taxon>
        <taxon>Paenibacillaceae</taxon>
        <taxon>Paenibacillus</taxon>
    </lineage>
</organism>
<proteinExistence type="predicted"/>
<protein>
    <recommendedName>
        <fullName evidence="2">Transglutaminase-like domain-containing protein</fullName>
    </recommendedName>
</protein>
<keyword evidence="1" id="KW-0812">Transmembrane</keyword>
<feature type="transmembrane region" description="Helical" evidence="1">
    <location>
        <begin position="135"/>
        <end position="155"/>
    </location>
</feature>
<keyword evidence="4" id="KW-1185">Reference proteome</keyword>
<evidence type="ECO:0000313" key="3">
    <source>
        <dbReference type="EMBL" id="GAA0373176.1"/>
    </source>
</evidence>
<feature type="transmembrane region" description="Helical" evidence="1">
    <location>
        <begin position="259"/>
        <end position="280"/>
    </location>
</feature>
<evidence type="ECO:0000313" key="4">
    <source>
        <dbReference type="Proteomes" id="UP001500340"/>
    </source>
</evidence>
<dbReference type="Proteomes" id="UP001500340">
    <property type="component" value="Unassembled WGS sequence"/>
</dbReference>
<feature type="transmembrane region" description="Helical" evidence="1">
    <location>
        <begin position="190"/>
        <end position="209"/>
    </location>
</feature>